<accession>A0A8J2P672</accession>
<protein>
    <submittedName>
        <fullName evidence="1">Uncharacterized protein</fullName>
    </submittedName>
</protein>
<feature type="non-terminal residue" evidence="1">
    <location>
        <position position="1"/>
    </location>
</feature>
<dbReference type="Proteomes" id="UP000708208">
    <property type="component" value="Unassembled WGS sequence"/>
</dbReference>
<evidence type="ECO:0000313" key="2">
    <source>
        <dbReference type="Proteomes" id="UP000708208"/>
    </source>
</evidence>
<organism evidence="1 2">
    <name type="scientific">Allacma fusca</name>
    <dbReference type="NCBI Taxonomy" id="39272"/>
    <lineage>
        <taxon>Eukaryota</taxon>
        <taxon>Metazoa</taxon>
        <taxon>Ecdysozoa</taxon>
        <taxon>Arthropoda</taxon>
        <taxon>Hexapoda</taxon>
        <taxon>Collembola</taxon>
        <taxon>Symphypleona</taxon>
        <taxon>Sminthuridae</taxon>
        <taxon>Allacma</taxon>
    </lineage>
</organism>
<proteinExistence type="predicted"/>
<evidence type="ECO:0000313" key="1">
    <source>
        <dbReference type="EMBL" id="CAG7732634.1"/>
    </source>
</evidence>
<reference evidence="1" key="1">
    <citation type="submission" date="2021-06" db="EMBL/GenBank/DDBJ databases">
        <authorList>
            <person name="Hodson N. C."/>
            <person name="Mongue J. A."/>
            <person name="Jaron S. K."/>
        </authorList>
    </citation>
    <scope>NUCLEOTIDE SEQUENCE</scope>
</reference>
<dbReference type="AlphaFoldDB" id="A0A8J2P672"/>
<dbReference type="EMBL" id="CAJVCH010235073">
    <property type="protein sequence ID" value="CAG7732634.1"/>
    <property type="molecule type" value="Genomic_DNA"/>
</dbReference>
<sequence>MYCKICERHVDMPSGYKIEKKIIVPFKTPTYLQHLGATVTLLDDFHMFGKNVWGSFHYVQHKKSQGVNQRVHAFHFRCLLLKFQEGYLEEGGMESKKLYKFHCPVQKCEASIRTFWDTVPRHRIGKSNFDWYTTLRMTSSDPIMQSCDGTNGPLLVRLDEYGLPTSTIFLEPDVGLLIPNGIIKVEPPSTLPAEICQRMEVKKASMTLTVDGYDIDSPGLSLTSVDSNQPIPGTSAAIWAPPNSPTFNQILNDLLGLESETGGPLPAAAGVIATPIVNQVTGEIPHDMVFQTTDYHDIRSE</sequence>
<keyword evidence="2" id="KW-1185">Reference proteome</keyword>
<name>A0A8J2P672_9HEXA</name>
<comment type="caution">
    <text evidence="1">The sequence shown here is derived from an EMBL/GenBank/DDBJ whole genome shotgun (WGS) entry which is preliminary data.</text>
</comment>
<gene>
    <name evidence="1" type="ORF">AFUS01_LOCUS21135</name>
</gene>